<evidence type="ECO:0000313" key="4">
    <source>
        <dbReference type="Proteomes" id="UP000751190"/>
    </source>
</evidence>
<accession>A0A8J5X3M1</accession>
<proteinExistence type="predicted"/>
<organism evidence="3 4">
    <name type="scientific">Diacronema lutheri</name>
    <name type="common">Unicellular marine alga</name>
    <name type="synonym">Monochrysis lutheri</name>
    <dbReference type="NCBI Taxonomy" id="2081491"/>
    <lineage>
        <taxon>Eukaryota</taxon>
        <taxon>Haptista</taxon>
        <taxon>Haptophyta</taxon>
        <taxon>Pavlovophyceae</taxon>
        <taxon>Pavlovales</taxon>
        <taxon>Pavlovaceae</taxon>
        <taxon>Diacronema</taxon>
    </lineage>
</organism>
<dbReference type="OrthoDB" id="410679at2759"/>
<dbReference type="EMBL" id="JAGTXO010000050">
    <property type="protein sequence ID" value="KAG8458553.1"/>
    <property type="molecule type" value="Genomic_DNA"/>
</dbReference>
<comment type="caution">
    <text evidence="3">The sequence shown here is derived from an EMBL/GenBank/DDBJ whole genome shotgun (WGS) entry which is preliminary data.</text>
</comment>
<feature type="compositionally biased region" description="Basic and acidic residues" evidence="1">
    <location>
        <begin position="471"/>
        <end position="487"/>
    </location>
</feature>
<keyword evidence="2" id="KW-1133">Transmembrane helix</keyword>
<feature type="region of interest" description="Disordered" evidence="1">
    <location>
        <begin position="878"/>
        <end position="918"/>
    </location>
</feature>
<evidence type="ECO:0000313" key="3">
    <source>
        <dbReference type="EMBL" id="KAG8458553.1"/>
    </source>
</evidence>
<feature type="compositionally biased region" description="Low complexity" evidence="1">
    <location>
        <begin position="584"/>
        <end position="608"/>
    </location>
</feature>
<keyword evidence="2" id="KW-0472">Membrane</keyword>
<feature type="transmembrane region" description="Helical" evidence="2">
    <location>
        <begin position="361"/>
        <end position="383"/>
    </location>
</feature>
<evidence type="ECO:0000256" key="2">
    <source>
        <dbReference type="SAM" id="Phobius"/>
    </source>
</evidence>
<protein>
    <submittedName>
        <fullName evidence="3">Uncharacterized protein</fullName>
    </submittedName>
</protein>
<dbReference type="AlphaFoldDB" id="A0A8J5X3M1"/>
<keyword evidence="4" id="KW-1185">Reference proteome</keyword>
<feature type="transmembrane region" description="Helical" evidence="2">
    <location>
        <begin position="252"/>
        <end position="272"/>
    </location>
</feature>
<dbReference type="Proteomes" id="UP000751190">
    <property type="component" value="Unassembled WGS sequence"/>
</dbReference>
<keyword evidence="2" id="KW-0812">Transmembrane</keyword>
<feature type="transmembrane region" description="Helical" evidence="2">
    <location>
        <begin position="172"/>
        <end position="193"/>
    </location>
</feature>
<feature type="transmembrane region" description="Helical" evidence="2">
    <location>
        <begin position="284"/>
        <end position="307"/>
    </location>
</feature>
<sequence>MPSLPVALTGGLTITAGPSHLLDGALQLARFDFAPRDFDVEAPLLATTPADWTTACPPAYIGATPLRGALVVHVDAQLFSCSAESHARAAREHGAVGWLWWENAQVVLAYDPEPGILRHQWNPGDARALGVAAGDISQRPALPLIDALLDGHSGPIRARARPSVSQWEVRDGWPLALWSAVFALACATTFELAAARLVSFVRADGGVRASTSQLMLMLEMLLAVMRFASLVIDPWFSRGVYPARLAQAMATYAGPVVSVATSLFLAYFMSAADNSGFAVSNGRFRRLVINVGLLALVGDVTFTALVAWRRPPILVVLKIVWTVVALPIALLALSVATHLRVRARLSGLVSERIFARLISRLRLSIACSALSFALGLAAFWALYRPWRQLGVLGMASLANALTSYVRIDAFRAGFVNVPRGPIHRTARALARLGGARASYSARAHSSTTQRPSLMTHVEGATLATLPAAHEAGADAERSEWRADDSSRSRSLSIGTRAGLGARARASDGDAPDAFELPLPSVMRSPSLVELASSGAATPAKALRHRTPHNTRRRAITEAAVQPGLVDFEPHAPACTPPVIPRLAPRTPSITPTNPRRTPRAPTVTPVVPRRNEPARPPRASLGRTRSGGLLLASQLDAKLRALVAPSVFKNSQGHINDARAHLLLGVSLDFIQTLAQTESLGADTTTADVANIVREHTRASMRSLCEMTLGTVQAGRPLVGKATHFVSHAQSCSFLDLLAALELHAREHKLERHSGGLFFWIDVFSIRQHEVTTDVNYIAAIERSIGHVVMVLSPWYKPVCLSRMWCLYELSQTRPGQGIQLNLCMAPSEASAFRRALVKDPAAVDEALNHFDANTAMASVEADRLGILAAIEEMYAQSDEDEDGKREHACSTSSRNSRTARVAAVDGSTSARRRSSLGGKRVIAAPHATKTIARANAPTRVVGPDGAIERFNRSVRAALKVALASSSWDIVDGKSGFD</sequence>
<feature type="transmembrane region" description="Helical" evidence="2">
    <location>
        <begin position="214"/>
        <end position="232"/>
    </location>
</feature>
<name>A0A8J5X3M1_DIALT</name>
<reference evidence="3" key="1">
    <citation type="submission" date="2021-05" db="EMBL/GenBank/DDBJ databases">
        <title>The genome of the haptophyte Pavlova lutheri (Diacronema luteri, Pavlovales) - a model for lipid biosynthesis in eukaryotic algae.</title>
        <authorList>
            <person name="Hulatt C.J."/>
            <person name="Posewitz M.C."/>
        </authorList>
    </citation>
    <scope>NUCLEOTIDE SEQUENCE</scope>
    <source>
        <strain evidence="3">NIVA-4/92</strain>
    </source>
</reference>
<feature type="transmembrane region" description="Helical" evidence="2">
    <location>
        <begin position="319"/>
        <end position="341"/>
    </location>
</feature>
<feature type="region of interest" description="Disordered" evidence="1">
    <location>
        <begin position="471"/>
        <end position="493"/>
    </location>
</feature>
<feature type="region of interest" description="Disordered" evidence="1">
    <location>
        <begin position="576"/>
        <end position="624"/>
    </location>
</feature>
<feature type="compositionally biased region" description="Polar residues" evidence="1">
    <location>
        <begin position="890"/>
        <end position="899"/>
    </location>
</feature>
<evidence type="ECO:0000256" key="1">
    <source>
        <dbReference type="SAM" id="MobiDB-lite"/>
    </source>
</evidence>
<gene>
    <name evidence="3" type="ORF">KFE25_003088</name>
</gene>